<dbReference type="InterPro" id="IPR010255">
    <property type="entry name" value="Haem_peroxidase_sf"/>
</dbReference>
<dbReference type="GO" id="GO:0140825">
    <property type="term" value="F:lactoperoxidase activity"/>
    <property type="evidence" value="ECO:0007669"/>
    <property type="project" value="UniProtKB-EC"/>
</dbReference>
<keyword evidence="23" id="KW-1185">Reference proteome</keyword>
<feature type="binding site" evidence="17">
    <location>
        <position position="278"/>
    </location>
    <ligand>
        <name>Ca(2+)</name>
        <dbReference type="ChEBI" id="CHEBI:29108"/>
        <label>2</label>
    </ligand>
</feature>
<evidence type="ECO:0000256" key="2">
    <source>
        <dbReference type="ARBA" id="ARBA00002322"/>
    </source>
</evidence>
<feature type="disulfide bond" evidence="19">
    <location>
        <begin position="151"/>
        <end position="357"/>
    </location>
</feature>
<feature type="disulfide bond" evidence="19">
    <location>
        <begin position="233"/>
        <end position="265"/>
    </location>
</feature>
<keyword evidence="10 17" id="KW-0106">Calcium</keyword>
<comment type="cofactor">
    <cofactor evidence="17 20">
        <name>Ca(2+)</name>
        <dbReference type="ChEBI" id="CHEBI:29108"/>
    </cofactor>
    <text evidence="17 20">Binds 2 calcium ions per subunit.</text>
</comment>
<evidence type="ECO:0000256" key="1">
    <source>
        <dbReference type="ARBA" id="ARBA00000189"/>
    </source>
</evidence>
<comment type="similarity">
    <text evidence="3">Belongs to the peroxidase family. Ascorbate peroxidase subfamily.</text>
</comment>
<dbReference type="GO" id="GO:0020037">
    <property type="term" value="F:heme binding"/>
    <property type="evidence" value="ECO:0007669"/>
    <property type="project" value="UniProtKB-UniRule"/>
</dbReference>
<feature type="binding site" evidence="17">
    <location>
        <position position="119"/>
    </location>
    <ligand>
        <name>Ca(2+)</name>
        <dbReference type="ChEBI" id="CHEBI:29108"/>
        <label>1</label>
    </ligand>
</feature>
<evidence type="ECO:0000256" key="14">
    <source>
        <dbReference type="ARBA" id="ARBA00023324"/>
    </source>
</evidence>
<keyword evidence="5 20" id="KW-0964">Secreted</keyword>
<accession>A0A2P5FQ82</accession>
<feature type="binding site" evidence="17">
    <location>
        <position position="288"/>
    </location>
    <ligand>
        <name>Ca(2+)</name>
        <dbReference type="ChEBI" id="CHEBI:29108"/>
        <label>2</label>
    </ligand>
</feature>
<evidence type="ECO:0000256" key="9">
    <source>
        <dbReference type="ARBA" id="ARBA00022729"/>
    </source>
</evidence>
<keyword evidence="12 17" id="KW-0408">Iron</keyword>
<dbReference type="InParanoid" id="A0A2P5FQ82"/>
<evidence type="ECO:0000259" key="21">
    <source>
        <dbReference type="PROSITE" id="PS50873"/>
    </source>
</evidence>
<dbReference type="GO" id="GO:0006979">
    <property type="term" value="P:response to oxidative stress"/>
    <property type="evidence" value="ECO:0007669"/>
    <property type="project" value="UniProtKB-UniRule"/>
</dbReference>
<comment type="function">
    <text evidence="2">Removal of H(2)O(2), oxidation of toxic reductants, biosynthesis and degradation of lignin, suberization, auxin catabolism, response to environmental stresses such as wounding, pathogen attack and oxidative stress. These functions might be dependent on each isozyme/isoform in each plant tissue.</text>
</comment>
<dbReference type="PANTHER" id="PTHR31517">
    <property type="match status" value="1"/>
</dbReference>
<dbReference type="STRING" id="63057.A0A2P5FQ82"/>
<feature type="binding site" evidence="17">
    <location>
        <position position="106"/>
    </location>
    <ligand>
        <name>Ca(2+)</name>
        <dbReference type="ChEBI" id="CHEBI:29108"/>
        <label>1</label>
    </ligand>
</feature>
<evidence type="ECO:0000313" key="23">
    <source>
        <dbReference type="Proteomes" id="UP000237000"/>
    </source>
</evidence>
<keyword evidence="7 20" id="KW-0349">Heme</keyword>
<dbReference type="FunFam" id="1.10.420.10:FF:000007">
    <property type="entry name" value="Peroxidase"/>
    <property type="match status" value="1"/>
</dbReference>
<evidence type="ECO:0000256" key="18">
    <source>
        <dbReference type="PIRSR" id="PIRSR600823-4"/>
    </source>
</evidence>
<dbReference type="EMBL" id="JXTC01000016">
    <property type="protein sequence ID" value="PON99952.1"/>
    <property type="molecule type" value="Genomic_DNA"/>
</dbReference>
<feature type="binding site" description="axial binding residue" evidence="17">
    <location>
        <position position="226"/>
    </location>
    <ligand>
        <name>heme b</name>
        <dbReference type="ChEBI" id="CHEBI:60344"/>
    </ligand>
    <ligandPart>
        <name>Fe</name>
        <dbReference type="ChEBI" id="CHEBI:18248"/>
    </ligandPart>
</feature>
<dbReference type="PANTHER" id="PTHR31517:SF59">
    <property type="entry name" value="PEROXIDASE"/>
    <property type="match status" value="1"/>
</dbReference>
<feature type="binding site" evidence="17">
    <location>
        <position position="227"/>
    </location>
    <ligand>
        <name>Ca(2+)</name>
        <dbReference type="ChEBI" id="CHEBI:29108"/>
        <label>2</label>
    </ligand>
</feature>
<dbReference type="SUPFAM" id="SSF48113">
    <property type="entry name" value="Heme-dependent peroxidases"/>
    <property type="match status" value="1"/>
</dbReference>
<comment type="subcellular location">
    <subcellularLocation>
        <location evidence="20">Secreted</location>
    </subcellularLocation>
</comment>
<organism evidence="22 23">
    <name type="scientific">Trema orientale</name>
    <name type="common">Charcoal tree</name>
    <name type="synonym">Celtis orientalis</name>
    <dbReference type="NCBI Taxonomy" id="63057"/>
    <lineage>
        <taxon>Eukaryota</taxon>
        <taxon>Viridiplantae</taxon>
        <taxon>Streptophyta</taxon>
        <taxon>Embryophyta</taxon>
        <taxon>Tracheophyta</taxon>
        <taxon>Spermatophyta</taxon>
        <taxon>Magnoliopsida</taxon>
        <taxon>eudicotyledons</taxon>
        <taxon>Gunneridae</taxon>
        <taxon>Pentapetalae</taxon>
        <taxon>rosids</taxon>
        <taxon>fabids</taxon>
        <taxon>Rosales</taxon>
        <taxon>Cannabaceae</taxon>
        <taxon>Trema</taxon>
    </lineage>
</organism>
<keyword evidence="9 20" id="KW-0732">Signal</keyword>
<dbReference type="Proteomes" id="UP000237000">
    <property type="component" value="Unassembled WGS sequence"/>
</dbReference>
<reference evidence="23" key="1">
    <citation type="submission" date="2016-06" db="EMBL/GenBank/DDBJ databases">
        <title>Parallel loss of symbiosis genes in relatives of nitrogen-fixing non-legume Parasponia.</title>
        <authorList>
            <person name="Van Velzen R."/>
            <person name="Holmer R."/>
            <person name="Bu F."/>
            <person name="Rutten L."/>
            <person name="Van Zeijl A."/>
            <person name="Liu W."/>
            <person name="Santuari L."/>
            <person name="Cao Q."/>
            <person name="Sharma T."/>
            <person name="Shen D."/>
            <person name="Roswanjaya Y."/>
            <person name="Wardhani T."/>
            <person name="Kalhor M.S."/>
            <person name="Jansen J."/>
            <person name="Van den Hoogen J."/>
            <person name="Gungor B."/>
            <person name="Hartog M."/>
            <person name="Hontelez J."/>
            <person name="Verver J."/>
            <person name="Yang W.-C."/>
            <person name="Schijlen E."/>
            <person name="Repin R."/>
            <person name="Schilthuizen M."/>
            <person name="Schranz E."/>
            <person name="Heidstra R."/>
            <person name="Miyata K."/>
            <person name="Fedorova E."/>
            <person name="Kohlen W."/>
            <person name="Bisseling T."/>
            <person name="Smit S."/>
            <person name="Geurts R."/>
        </authorList>
    </citation>
    <scope>NUCLEOTIDE SEQUENCE [LARGE SCALE GENOMIC DNA]</scope>
    <source>
        <strain evidence="23">cv. RG33-2</strain>
    </source>
</reference>
<dbReference type="InterPro" id="IPR033905">
    <property type="entry name" value="Secretory_peroxidase"/>
</dbReference>
<dbReference type="PRINTS" id="PR00461">
    <property type="entry name" value="PLPEROXIDASE"/>
</dbReference>
<feature type="chain" id="PRO_5015021962" description="Peroxidase" evidence="20">
    <location>
        <begin position="27"/>
        <end position="367"/>
    </location>
</feature>
<evidence type="ECO:0000256" key="4">
    <source>
        <dbReference type="ARBA" id="ARBA00012313"/>
    </source>
</evidence>
<evidence type="ECO:0000313" key="22">
    <source>
        <dbReference type="EMBL" id="PON99952.1"/>
    </source>
</evidence>
<keyword evidence="13 19" id="KW-1015">Disulfide bond</keyword>
<dbReference type="EC" id="1.11.1.7" evidence="4 20"/>
<comment type="catalytic activity">
    <reaction evidence="1 20">
        <text>2 a phenolic donor + H2O2 = 2 a phenolic radical donor + 2 H2O</text>
        <dbReference type="Rhea" id="RHEA:56136"/>
        <dbReference type="ChEBI" id="CHEBI:15377"/>
        <dbReference type="ChEBI" id="CHEBI:16240"/>
        <dbReference type="ChEBI" id="CHEBI:139520"/>
        <dbReference type="ChEBI" id="CHEBI:139521"/>
        <dbReference type="EC" id="1.11.1.7"/>
    </reaction>
</comment>
<dbReference type="CDD" id="cd00693">
    <property type="entry name" value="secretory_peroxidase"/>
    <property type="match status" value="1"/>
</dbReference>
<dbReference type="InterPro" id="IPR019793">
    <property type="entry name" value="Peroxidases_heam-ligand_BS"/>
</dbReference>
<dbReference type="PROSITE" id="PS50873">
    <property type="entry name" value="PEROXIDASE_4"/>
    <property type="match status" value="1"/>
</dbReference>
<feature type="binding site" evidence="17">
    <location>
        <position position="101"/>
    </location>
    <ligand>
        <name>Ca(2+)</name>
        <dbReference type="ChEBI" id="CHEBI:29108"/>
        <label>1</label>
    </ligand>
</feature>
<dbReference type="PROSITE" id="PS00435">
    <property type="entry name" value="PEROXIDASE_1"/>
    <property type="match status" value="1"/>
</dbReference>
<dbReference type="PRINTS" id="PR00458">
    <property type="entry name" value="PEROXIDASE"/>
</dbReference>
<evidence type="ECO:0000256" key="8">
    <source>
        <dbReference type="ARBA" id="ARBA00022723"/>
    </source>
</evidence>
<proteinExistence type="inferred from homology"/>
<evidence type="ECO:0000256" key="13">
    <source>
        <dbReference type="ARBA" id="ARBA00023157"/>
    </source>
</evidence>
<evidence type="ECO:0000256" key="10">
    <source>
        <dbReference type="ARBA" id="ARBA00022837"/>
    </source>
</evidence>
<dbReference type="GO" id="GO:0046872">
    <property type="term" value="F:metal ion binding"/>
    <property type="evidence" value="ECO:0007669"/>
    <property type="project" value="UniProtKB-UniRule"/>
</dbReference>
<evidence type="ECO:0000256" key="7">
    <source>
        <dbReference type="ARBA" id="ARBA00022617"/>
    </source>
</evidence>
<dbReference type="FunCoup" id="A0A2P5FQ82">
    <property type="interactions" value="102"/>
</dbReference>
<protein>
    <recommendedName>
        <fullName evidence="4 20">Peroxidase</fullName>
        <ecNumber evidence="4 20">1.11.1.7</ecNumber>
    </recommendedName>
</protein>
<keyword evidence="8 17" id="KW-0479">Metal-binding</keyword>
<feature type="active site" description="Proton acceptor" evidence="15">
    <location>
        <position position="100"/>
    </location>
</feature>
<dbReference type="Pfam" id="PF00141">
    <property type="entry name" value="peroxidase"/>
    <property type="match status" value="1"/>
</dbReference>
<dbReference type="Gene3D" id="1.10.520.10">
    <property type="match status" value="1"/>
</dbReference>
<evidence type="ECO:0000256" key="17">
    <source>
        <dbReference type="PIRSR" id="PIRSR600823-3"/>
    </source>
</evidence>
<evidence type="ECO:0000256" key="15">
    <source>
        <dbReference type="PIRSR" id="PIRSR600823-1"/>
    </source>
</evidence>
<dbReference type="GO" id="GO:0005576">
    <property type="term" value="C:extracellular region"/>
    <property type="evidence" value="ECO:0007669"/>
    <property type="project" value="UniProtKB-SubCell"/>
</dbReference>
<feature type="binding site" evidence="17">
    <location>
        <position position="110"/>
    </location>
    <ligand>
        <name>Ca(2+)</name>
        <dbReference type="ChEBI" id="CHEBI:29108"/>
        <label>1</label>
    </ligand>
</feature>
<evidence type="ECO:0000256" key="11">
    <source>
        <dbReference type="ARBA" id="ARBA00023002"/>
    </source>
</evidence>
<keyword evidence="14 20" id="KW-0376">Hydrogen peroxide</keyword>
<feature type="binding site" evidence="17">
    <location>
        <position position="108"/>
    </location>
    <ligand>
        <name>Ca(2+)</name>
        <dbReference type="ChEBI" id="CHEBI:29108"/>
        <label>1</label>
    </ligand>
</feature>
<dbReference type="InterPro" id="IPR019794">
    <property type="entry name" value="Peroxidases_AS"/>
</dbReference>
<dbReference type="InterPro" id="IPR000823">
    <property type="entry name" value="Peroxidase_pln"/>
</dbReference>
<evidence type="ECO:0000256" key="16">
    <source>
        <dbReference type="PIRSR" id="PIRSR600823-2"/>
    </source>
</evidence>
<evidence type="ECO:0000256" key="12">
    <source>
        <dbReference type="ARBA" id="ARBA00023004"/>
    </source>
</evidence>
<comment type="similarity">
    <text evidence="20">Belongs to the peroxidase family. Classical plant (class III) peroxidase subfamily.</text>
</comment>
<feature type="site" description="Transition state stabilizer" evidence="18">
    <location>
        <position position="96"/>
    </location>
</feature>
<feature type="binding site" evidence="16">
    <location>
        <position position="196"/>
    </location>
    <ligand>
        <name>substrate</name>
    </ligand>
</feature>
<evidence type="ECO:0000256" key="5">
    <source>
        <dbReference type="ARBA" id="ARBA00022525"/>
    </source>
</evidence>
<evidence type="ECO:0000256" key="6">
    <source>
        <dbReference type="ARBA" id="ARBA00022559"/>
    </source>
</evidence>
<sequence length="367" mass="39957">MTSSGAFMGMLVLGLVMTSLAGQSYGELEYEYYKDKCSVIAEDQKTGLLSGLLSPLLPGLFSSPPRKELVDVEDIVAQEVKKAFIYDNSIVAALLRLQFHDCFVNGCDASILLEVKNSEKDAIPNKSVRGYELIDIIKARLENTCPGVVSCADIIAMATRDAISLATPYTGNRFSVQTGRKDGFESIGTNALTELPPPTISMQDSINLFSRKGLTITDMVYLLGGHTVGVTHCAFIEDRLYNYSSTRKPDPNMDINLLQTLQSRCPQGLRSNNTIDLDQGPSSSLKVDNSYYNQLLSNKGILQVDQDLASSGLTNTTVEAIAKSSYEEFNRNFAEAIVKLQAVGVLTGTQGQIRSSCRAVNAYKPSL</sequence>
<gene>
    <name evidence="22" type="ORF">TorRG33x02_043700</name>
</gene>
<dbReference type="Gene3D" id="1.10.420.10">
    <property type="entry name" value="Peroxidase, domain 2"/>
    <property type="match status" value="1"/>
</dbReference>
<dbReference type="InterPro" id="IPR002016">
    <property type="entry name" value="Haem_peroxidase"/>
</dbReference>
<feature type="signal peptide" evidence="20">
    <location>
        <begin position="1"/>
        <end position="26"/>
    </location>
</feature>
<feature type="domain" description="Plant heme peroxidase family profile" evidence="21">
    <location>
        <begin position="55"/>
        <end position="361"/>
    </location>
</feature>
<evidence type="ECO:0000256" key="3">
    <source>
        <dbReference type="ARBA" id="ARBA00006873"/>
    </source>
</evidence>
<comment type="cofactor">
    <cofactor evidence="17 20">
        <name>heme b</name>
        <dbReference type="ChEBI" id="CHEBI:60344"/>
    </cofactor>
    <text evidence="17 20">Binds 1 heme b (iron(II)-protoporphyrin IX) group per subunit.</text>
</comment>
<comment type="caution">
    <text evidence="22">The sequence shown here is derived from an EMBL/GenBank/DDBJ whole genome shotgun (WGS) entry which is preliminary data.</text>
</comment>
<dbReference type="OrthoDB" id="2113341at2759"/>
<dbReference type="AlphaFoldDB" id="A0A2P5FQ82"/>
<feature type="disulfide bond" evidence="19">
    <location>
        <begin position="102"/>
        <end position="107"/>
    </location>
</feature>
<evidence type="ECO:0000256" key="20">
    <source>
        <dbReference type="RuleBase" id="RU362060"/>
    </source>
</evidence>
<dbReference type="GO" id="GO:0042744">
    <property type="term" value="P:hydrogen peroxide catabolic process"/>
    <property type="evidence" value="ECO:0007669"/>
    <property type="project" value="UniProtKB-KW"/>
</dbReference>
<keyword evidence="6 20" id="KW-0575">Peroxidase</keyword>
<name>A0A2P5FQ82_TREOI</name>
<dbReference type="PROSITE" id="PS00436">
    <property type="entry name" value="PEROXIDASE_2"/>
    <property type="match status" value="1"/>
</dbReference>
<feature type="binding site" evidence="17">
    <location>
        <position position="104"/>
    </location>
    <ligand>
        <name>Ca(2+)</name>
        <dbReference type="ChEBI" id="CHEBI:29108"/>
        <label>1</label>
    </ligand>
</feature>
<keyword evidence="11 20" id="KW-0560">Oxidoreductase</keyword>
<evidence type="ECO:0000256" key="19">
    <source>
        <dbReference type="PIRSR" id="PIRSR600823-5"/>
    </source>
</evidence>